<gene>
    <name evidence="1" type="ORF">CEXT_566891</name>
</gene>
<reference evidence="1 2" key="1">
    <citation type="submission" date="2021-06" db="EMBL/GenBank/DDBJ databases">
        <title>Caerostris extrusa draft genome.</title>
        <authorList>
            <person name="Kono N."/>
            <person name="Arakawa K."/>
        </authorList>
    </citation>
    <scope>NUCLEOTIDE SEQUENCE [LARGE SCALE GENOMIC DNA]</scope>
</reference>
<dbReference type="EMBL" id="BPLR01007409">
    <property type="protein sequence ID" value="GIY16748.1"/>
    <property type="molecule type" value="Genomic_DNA"/>
</dbReference>
<keyword evidence="2" id="KW-1185">Reference proteome</keyword>
<dbReference type="Proteomes" id="UP001054945">
    <property type="component" value="Unassembled WGS sequence"/>
</dbReference>
<evidence type="ECO:0000313" key="2">
    <source>
        <dbReference type="Proteomes" id="UP001054945"/>
    </source>
</evidence>
<protein>
    <submittedName>
        <fullName evidence="1">Uncharacterized protein</fullName>
    </submittedName>
</protein>
<organism evidence="1 2">
    <name type="scientific">Caerostris extrusa</name>
    <name type="common">Bark spider</name>
    <name type="synonym">Caerostris bankana</name>
    <dbReference type="NCBI Taxonomy" id="172846"/>
    <lineage>
        <taxon>Eukaryota</taxon>
        <taxon>Metazoa</taxon>
        <taxon>Ecdysozoa</taxon>
        <taxon>Arthropoda</taxon>
        <taxon>Chelicerata</taxon>
        <taxon>Arachnida</taxon>
        <taxon>Araneae</taxon>
        <taxon>Araneomorphae</taxon>
        <taxon>Entelegynae</taxon>
        <taxon>Araneoidea</taxon>
        <taxon>Araneidae</taxon>
        <taxon>Caerostris</taxon>
    </lineage>
</organism>
<dbReference type="AlphaFoldDB" id="A0AAV4R360"/>
<accession>A0AAV4R360</accession>
<name>A0AAV4R360_CAEEX</name>
<evidence type="ECO:0000313" key="1">
    <source>
        <dbReference type="EMBL" id="GIY16748.1"/>
    </source>
</evidence>
<sequence>KKMLHHPVRNLSREGPSIWCMLSRSSCENSSMVSRRLLFEEMLGVFVTRLQPRFPKAKLSHLTYWFSGKKELILNKIQR</sequence>
<comment type="caution">
    <text evidence="1">The sequence shown here is derived from an EMBL/GenBank/DDBJ whole genome shotgun (WGS) entry which is preliminary data.</text>
</comment>
<feature type="non-terminal residue" evidence="1">
    <location>
        <position position="1"/>
    </location>
</feature>
<proteinExistence type="predicted"/>